<accession>A0ABX8CHZ2</accession>
<sequence>MERTFGFAVARAYAGHDGKAGGTTATYVKSDVLEVAAALSILTAEPHPLVSNVNKHVRAIDSV</sequence>
<proteinExistence type="predicted"/>
<dbReference type="Proteomes" id="UP000683310">
    <property type="component" value="Chromosome"/>
</dbReference>
<dbReference type="EMBL" id="CP074371">
    <property type="protein sequence ID" value="QVI19558.1"/>
    <property type="molecule type" value="Genomic_DNA"/>
</dbReference>
<evidence type="ECO:0000313" key="2">
    <source>
        <dbReference type="Proteomes" id="UP000683310"/>
    </source>
</evidence>
<dbReference type="RefSeq" id="WP_213555590.1">
    <property type="nucleotide sequence ID" value="NZ_JBHZDI010000038.1"/>
</dbReference>
<reference evidence="1 2" key="1">
    <citation type="submission" date="2021-04" db="EMBL/GenBank/DDBJ databases">
        <title>Nocardia tengchongensis.</title>
        <authorList>
            <person name="Zhuang k."/>
            <person name="Ran Y."/>
            <person name="Li W."/>
        </authorList>
    </citation>
    <scope>NUCLEOTIDE SEQUENCE [LARGE SCALE GENOMIC DNA]</scope>
    <source>
        <strain evidence="1 2">CFH S0057</strain>
    </source>
</reference>
<gene>
    <name evidence="1" type="ORF">KHQ06_24690</name>
</gene>
<organism evidence="1 2">
    <name type="scientific">Nocardia tengchongensis</name>
    <dbReference type="NCBI Taxonomy" id="2055889"/>
    <lineage>
        <taxon>Bacteria</taxon>
        <taxon>Bacillati</taxon>
        <taxon>Actinomycetota</taxon>
        <taxon>Actinomycetes</taxon>
        <taxon>Mycobacteriales</taxon>
        <taxon>Nocardiaceae</taxon>
        <taxon>Nocardia</taxon>
    </lineage>
</organism>
<evidence type="ECO:0000313" key="1">
    <source>
        <dbReference type="EMBL" id="QVI19558.1"/>
    </source>
</evidence>
<keyword evidence="2" id="KW-1185">Reference proteome</keyword>
<protein>
    <submittedName>
        <fullName evidence="1">Uncharacterized protein</fullName>
    </submittedName>
</protein>
<name>A0ABX8CHZ2_9NOCA</name>